<dbReference type="InterPro" id="IPR011089">
    <property type="entry name" value="GmrSD_C"/>
</dbReference>
<feature type="domain" description="GmrSD restriction endonucleases N-terminal" evidence="1">
    <location>
        <begin position="11"/>
        <end position="240"/>
    </location>
</feature>
<comment type="caution">
    <text evidence="3">The sequence shown here is derived from an EMBL/GenBank/DDBJ whole genome shotgun (WGS) entry which is preliminary data.</text>
</comment>
<dbReference type="PANTHER" id="PTHR35149">
    <property type="entry name" value="SLL5132 PROTEIN"/>
    <property type="match status" value="1"/>
</dbReference>
<protein>
    <recommendedName>
        <fullName evidence="5">DUF262 domain-containing protein</fullName>
    </recommendedName>
</protein>
<evidence type="ECO:0000259" key="2">
    <source>
        <dbReference type="Pfam" id="PF07510"/>
    </source>
</evidence>
<reference evidence="3 4" key="1">
    <citation type="journal article" date="2016" name="Appl. Environ. Microbiol.">
        <title>Function and Phylogeny of Bacterial Butyryl Coenzyme A:Acetate Transferases and Their Diversity in the Proximal Colon of Swine.</title>
        <authorList>
            <person name="Trachsel J."/>
            <person name="Bayles D.O."/>
            <person name="Looft T."/>
            <person name="Levine U.Y."/>
            <person name="Allen H.K."/>
        </authorList>
    </citation>
    <scope>NUCLEOTIDE SEQUENCE [LARGE SCALE GENOMIC DNA]</scope>
    <source>
        <strain evidence="3 4">68-3-10</strain>
    </source>
</reference>
<dbReference type="AlphaFoldDB" id="A0A1Q9JFC2"/>
<dbReference type="Proteomes" id="UP000187404">
    <property type="component" value="Unassembled WGS sequence"/>
</dbReference>
<keyword evidence="4" id="KW-1185">Reference proteome</keyword>
<dbReference type="EMBL" id="MJIE01000001">
    <property type="protein sequence ID" value="OLR54942.1"/>
    <property type="molecule type" value="Genomic_DNA"/>
</dbReference>
<dbReference type="InterPro" id="IPR004919">
    <property type="entry name" value="GmrSD_N"/>
</dbReference>
<accession>A0A1Q9JFC2</accession>
<organism evidence="3 4">
    <name type="scientific">Hornefia porci</name>
    <dbReference type="NCBI Taxonomy" id="2652292"/>
    <lineage>
        <taxon>Bacteria</taxon>
        <taxon>Bacillati</taxon>
        <taxon>Bacillota</taxon>
        <taxon>Clostridia</taxon>
        <taxon>Peptostreptococcales</taxon>
        <taxon>Anaerovoracaceae</taxon>
        <taxon>Hornefia</taxon>
    </lineage>
</organism>
<feature type="domain" description="GmrSD restriction endonucleases C-terminal" evidence="2">
    <location>
        <begin position="457"/>
        <end position="548"/>
    </location>
</feature>
<proteinExistence type="predicted"/>
<sequence length="570" mass="66648">MAFDAHENKVRELFNRKIYHIPRNQRRYVWDKDNWQELFDDVLCVVDGKLSSHFLGSIVLKTDPENNGLPCFSVIDGQQRTITLAIFLSCIMYWMKKLGMENDFNGTKPYIVAKDDKNNDVIMVTAENNESLENIIQKIVNSSDEDMKTKSIPAFVDGGLLHKSDKKIGNAFKFFLTKINTFYEDKGRDLNKLLQLRDAVRDITFVNITATTEEDSYTIFEILNARGMDLEDHELLKNYIMRYIQPEANRDRAKTAWYSIEQKLGGNTNIKKFIRHYTTHRYGTHRSKTNTSDYKIIQECNKSKDTLELLRDIQKKSEYYLKLISPSKTDELSGCTETEYRIYSFFKKKRQEQMRPVLLSLITKNVEGALTDTLYNETIEFLYNFYVCYNIIGEANSNRLTNTVNKYADIICNDFSENNVVEFIEELRKKLPSKGMFVNSFKNVGWSHKKSIFEGEKNKERVQTVLEVLERYKNHGIFCDDFTIEHVLPDSKDTDNGQIGNLLPLEHTLNRNCKDKVLAQKLPIYKQSSFATARNFADLYQNGNFDPNKRTDFMAKQFYDEILKFPIIRE</sequence>
<dbReference type="PANTHER" id="PTHR35149:SF1">
    <property type="entry name" value="DUF5655 DOMAIN-CONTAINING PROTEIN"/>
    <property type="match status" value="1"/>
</dbReference>
<evidence type="ECO:0008006" key="5">
    <source>
        <dbReference type="Google" id="ProtNLM"/>
    </source>
</evidence>
<dbReference type="Pfam" id="PF07510">
    <property type="entry name" value="GmrSD_C"/>
    <property type="match status" value="1"/>
</dbReference>
<gene>
    <name evidence="3" type="ORF">BHK98_01920</name>
</gene>
<dbReference type="Pfam" id="PF03235">
    <property type="entry name" value="GmrSD_N"/>
    <property type="match status" value="1"/>
</dbReference>
<evidence type="ECO:0000313" key="3">
    <source>
        <dbReference type="EMBL" id="OLR54942.1"/>
    </source>
</evidence>
<evidence type="ECO:0000313" key="4">
    <source>
        <dbReference type="Proteomes" id="UP000187404"/>
    </source>
</evidence>
<dbReference type="RefSeq" id="WP_075711959.1">
    <property type="nucleotide sequence ID" value="NZ_MJIE01000001.1"/>
</dbReference>
<evidence type="ECO:0000259" key="1">
    <source>
        <dbReference type="Pfam" id="PF03235"/>
    </source>
</evidence>
<dbReference type="STRING" id="1261640.BHK98_01920"/>
<dbReference type="OrthoDB" id="9798761at2"/>
<name>A0A1Q9JFC2_9FIRM</name>